<keyword evidence="4" id="KW-1185">Reference proteome</keyword>
<dbReference type="Proteomes" id="UP000584663">
    <property type="component" value="Unassembled WGS sequence"/>
</dbReference>
<reference evidence="3 4" key="1">
    <citation type="submission" date="2020-08" db="EMBL/GenBank/DDBJ databases">
        <title>Genomic Encyclopedia of Type Strains, Phase IV (KMG-IV): sequencing the most valuable type-strain genomes for metagenomic binning, comparative biology and taxonomic classification.</title>
        <authorList>
            <person name="Goeker M."/>
        </authorList>
    </citation>
    <scope>NUCLEOTIDE SEQUENCE [LARGE SCALE GENOMIC DNA]</scope>
    <source>
        <strain evidence="3 4">DSM 14562</strain>
    </source>
</reference>
<protein>
    <recommendedName>
        <fullName evidence="2">SHOCT domain-containing protein</fullName>
    </recommendedName>
</protein>
<feature type="domain" description="SHOCT" evidence="2">
    <location>
        <begin position="381"/>
        <end position="408"/>
    </location>
</feature>
<sequence>MRRSINIFGAACALSAIAASSAATAQDRNQLKTEAKSSVALLRAAGEPKDRCATNAEIQGDNVVTRTFPGSSFVPGDRVLSVNGVDLADKTPNDVIAVLRTVAPDANIPATVSRGGGTRAIQITCVNSRPVMEAYVLGLDQAAAGRFDDCAATFARPVNLGFGGAALRARCAALSRKPDDTVIGEANFQAMRMAVEDATYLPASRVRVAQNLRAMQASITQSVGATRFREIADLASRWPGDETTFAKSEPDWDLFRRNGEQALRARLIDPDSARIEWPRGFLYGTWKPLLSKRIEGYWTCGLVNARNRMGGYTGSTAFVVVMDQSGGTLYADMGSGRDYDIVSAQCGNSAKLLPQAPASFATATLPSGAPSSLAAAPSLSDELAKLAQLKASGALTEQEFQAAKAKLLTAPRP</sequence>
<proteinExistence type="predicted"/>
<organism evidence="3 4">
    <name type="scientific">Sphingomonas yabuuchiae</name>
    <dbReference type="NCBI Taxonomy" id="172044"/>
    <lineage>
        <taxon>Bacteria</taxon>
        <taxon>Pseudomonadati</taxon>
        <taxon>Pseudomonadota</taxon>
        <taxon>Alphaproteobacteria</taxon>
        <taxon>Sphingomonadales</taxon>
        <taxon>Sphingomonadaceae</taxon>
        <taxon>Sphingomonas</taxon>
    </lineage>
</organism>
<dbReference type="InterPro" id="IPR018649">
    <property type="entry name" value="SHOCT"/>
</dbReference>
<dbReference type="RefSeq" id="WP_240456575.1">
    <property type="nucleotide sequence ID" value="NZ_JACHNX010000001.1"/>
</dbReference>
<evidence type="ECO:0000256" key="1">
    <source>
        <dbReference type="SAM" id="SignalP"/>
    </source>
</evidence>
<dbReference type="Gene3D" id="2.30.42.10">
    <property type="match status" value="1"/>
</dbReference>
<feature type="signal peptide" evidence="1">
    <location>
        <begin position="1"/>
        <end position="25"/>
    </location>
</feature>
<gene>
    <name evidence="3" type="ORF">GGQ89_000490</name>
</gene>
<comment type="caution">
    <text evidence="3">The sequence shown here is derived from an EMBL/GenBank/DDBJ whole genome shotgun (WGS) entry which is preliminary data.</text>
</comment>
<name>A0ABR6K5D1_9SPHN</name>
<dbReference type="InterPro" id="IPR036034">
    <property type="entry name" value="PDZ_sf"/>
</dbReference>
<evidence type="ECO:0000259" key="2">
    <source>
        <dbReference type="Pfam" id="PF09851"/>
    </source>
</evidence>
<keyword evidence="1" id="KW-0732">Signal</keyword>
<dbReference type="Pfam" id="PF09851">
    <property type="entry name" value="SHOCT"/>
    <property type="match status" value="1"/>
</dbReference>
<dbReference type="SUPFAM" id="SSF50156">
    <property type="entry name" value="PDZ domain-like"/>
    <property type="match status" value="1"/>
</dbReference>
<dbReference type="EMBL" id="JACHNX010000001">
    <property type="protein sequence ID" value="MBB4608302.1"/>
    <property type="molecule type" value="Genomic_DNA"/>
</dbReference>
<evidence type="ECO:0000313" key="3">
    <source>
        <dbReference type="EMBL" id="MBB4608302.1"/>
    </source>
</evidence>
<feature type="chain" id="PRO_5045281584" description="SHOCT domain-containing protein" evidence="1">
    <location>
        <begin position="26"/>
        <end position="413"/>
    </location>
</feature>
<accession>A0ABR6K5D1</accession>
<evidence type="ECO:0000313" key="4">
    <source>
        <dbReference type="Proteomes" id="UP000584663"/>
    </source>
</evidence>